<keyword evidence="3" id="KW-1185">Reference proteome</keyword>
<feature type="region of interest" description="Disordered" evidence="1">
    <location>
        <begin position="1"/>
        <end position="33"/>
    </location>
</feature>
<dbReference type="AlphaFoldDB" id="A0A6G1IZH2"/>
<evidence type="ECO:0000256" key="1">
    <source>
        <dbReference type="SAM" id="MobiDB-lite"/>
    </source>
</evidence>
<dbReference type="Proteomes" id="UP000799291">
    <property type="component" value="Unassembled WGS sequence"/>
</dbReference>
<protein>
    <submittedName>
        <fullName evidence="2">Uncharacterized protein</fullName>
    </submittedName>
</protein>
<feature type="compositionally biased region" description="Polar residues" evidence="1">
    <location>
        <begin position="21"/>
        <end position="33"/>
    </location>
</feature>
<evidence type="ECO:0000313" key="3">
    <source>
        <dbReference type="Proteomes" id="UP000799291"/>
    </source>
</evidence>
<evidence type="ECO:0000313" key="2">
    <source>
        <dbReference type="EMBL" id="KAF2683363.1"/>
    </source>
</evidence>
<reference evidence="2" key="1">
    <citation type="journal article" date="2020" name="Stud. Mycol.">
        <title>101 Dothideomycetes genomes: a test case for predicting lifestyles and emergence of pathogens.</title>
        <authorList>
            <person name="Haridas S."/>
            <person name="Albert R."/>
            <person name="Binder M."/>
            <person name="Bloem J."/>
            <person name="Labutti K."/>
            <person name="Salamov A."/>
            <person name="Andreopoulos B."/>
            <person name="Baker S."/>
            <person name="Barry K."/>
            <person name="Bills G."/>
            <person name="Bluhm B."/>
            <person name="Cannon C."/>
            <person name="Castanera R."/>
            <person name="Culley D."/>
            <person name="Daum C."/>
            <person name="Ezra D."/>
            <person name="Gonzalez J."/>
            <person name="Henrissat B."/>
            <person name="Kuo A."/>
            <person name="Liang C."/>
            <person name="Lipzen A."/>
            <person name="Lutzoni F."/>
            <person name="Magnuson J."/>
            <person name="Mondo S."/>
            <person name="Nolan M."/>
            <person name="Ohm R."/>
            <person name="Pangilinan J."/>
            <person name="Park H.-J."/>
            <person name="Ramirez L."/>
            <person name="Alfaro M."/>
            <person name="Sun H."/>
            <person name="Tritt A."/>
            <person name="Yoshinaga Y."/>
            <person name="Zwiers L.-H."/>
            <person name="Turgeon B."/>
            <person name="Goodwin S."/>
            <person name="Spatafora J."/>
            <person name="Crous P."/>
            <person name="Grigoriev I."/>
        </authorList>
    </citation>
    <scope>NUCLEOTIDE SEQUENCE</scope>
    <source>
        <strain evidence="2">CBS 122367</strain>
    </source>
</reference>
<organism evidence="2 3">
    <name type="scientific">Lentithecium fluviatile CBS 122367</name>
    <dbReference type="NCBI Taxonomy" id="1168545"/>
    <lineage>
        <taxon>Eukaryota</taxon>
        <taxon>Fungi</taxon>
        <taxon>Dikarya</taxon>
        <taxon>Ascomycota</taxon>
        <taxon>Pezizomycotina</taxon>
        <taxon>Dothideomycetes</taxon>
        <taxon>Pleosporomycetidae</taxon>
        <taxon>Pleosporales</taxon>
        <taxon>Massarineae</taxon>
        <taxon>Lentitheciaceae</taxon>
        <taxon>Lentithecium</taxon>
    </lineage>
</organism>
<gene>
    <name evidence="2" type="ORF">K458DRAFT_404922</name>
</gene>
<dbReference type="OrthoDB" id="432970at2759"/>
<proteinExistence type="predicted"/>
<dbReference type="EMBL" id="MU005584">
    <property type="protein sequence ID" value="KAF2683363.1"/>
    <property type="molecule type" value="Genomic_DNA"/>
</dbReference>
<name>A0A6G1IZH2_9PLEO</name>
<sequence length="183" mass="20643">MSKSEKWTSRLKTFPGKPSAFGQTATHNPTGQKYSHSVIRITSLDNGRQWAIDADGGQYGHYQSSWDWDELRERHIGCMKKAYKLGATKTCFEELAKIEGSPVLTYDIGAVAADELDLAVRKKGLGLAKLVTLPDPEHGQQVEELLQTMEQAVHRFVKSTDIATLIREAKAPVRWRSWRRSNM</sequence>
<accession>A0A6G1IZH2</accession>